<organism evidence="1 2">
    <name type="scientific">Piscinibacter aquaticus</name>
    <dbReference type="NCBI Taxonomy" id="392597"/>
    <lineage>
        <taxon>Bacteria</taxon>
        <taxon>Pseudomonadati</taxon>
        <taxon>Pseudomonadota</taxon>
        <taxon>Betaproteobacteria</taxon>
        <taxon>Burkholderiales</taxon>
        <taxon>Sphaerotilaceae</taxon>
        <taxon>Piscinibacter</taxon>
    </lineage>
</organism>
<comment type="caution">
    <text evidence="1">The sequence shown here is derived from an EMBL/GenBank/DDBJ whole genome shotgun (WGS) entry which is preliminary data.</text>
</comment>
<name>A0A5C6U1J3_9BURK</name>
<keyword evidence="2" id="KW-1185">Reference proteome</keyword>
<dbReference type="AlphaFoldDB" id="A0A5C6U1J3"/>
<dbReference type="EMBL" id="VOPW01000001">
    <property type="protein sequence ID" value="TXC66629.1"/>
    <property type="molecule type" value="Genomic_DNA"/>
</dbReference>
<accession>A0A5C6U1J3</accession>
<proteinExistence type="predicted"/>
<sequence length="100" mass="11146">MADEDFGFALPAFKPDEALQRARRDLREMGLNERAGTFERAGVAIAKLVVEGGALKASVVKRPSRSSPEWTHKTLSSSAMLRDWTAELKKRLAGWSDRDE</sequence>
<gene>
    <name evidence="1" type="ORF">FSC37_14790</name>
</gene>
<reference evidence="1 2" key="1">
    <citation type="submission" date="2019-08" db="EMBL/GenBank/DDBJ databases">
        <authorList>
            <person name="Khan S.A."/>
            <person name="Jeon C.O."/>
            <person name="Jeong S.E."/>
        </authorList>
    </citation>
    <scope>NUCLEOTIDE SEQUENCE [LARGE SCALE GENOMIC DNA]</scope>
    <source>
        <strain evidence="2">IMCC1728</strain>
    </source>
</reference>
<evidence type="ECO:0000313" key="1">
    <source>
        <dbReference type="EMBL" id="TXC66629.1"/>
    </source>
</evidence>
<protein>
    <submittedName>
        <fullName evidence="1">Uncharacterized protein</fullName>
    </submittedName>
</protein>
<dbReference type="Proteomes" id="UP000321832">
    <property type="component" value="Unassembled WGS sequence"/>
</dbReference>
<evidence type="ECO:0000313" key="2">
    <source>
        <dbReference type="Proteomes" id="UP000321832"/>
    </source>
</evidence>